<reference evidence="1" key="1">
    <citation type="journal article" date="2015" name="Nature">
        <title>Complex archaea that bridge the gap between prokaryotes and eukaryotes.</title>
        <authorList>
            <person name="Spang A."/>
            <person name="Saw J.H."/>
            <person name="Jorgensen S.L."/>
            <person name="Zaremba-Niedzwiedzka K."/>
            <person name="Martijn J."/>
            <person name="Lind A.E."/>
            <person name="van Eijk R."/>
            <person name="Schleper C."/>
            <person name="Guy L."/>
            <person name="Ettema T.J."/>
        </authorList>
    </citation>
    <scope>NUCLEOTIDE SEQUENCE</scope>
</reference>
<proteinExistence type="predicted"/>
<gene>
    <name evidence="1" type="ORF">LCGC14_1928730</name>
</gene>
<organism evidence="1">
    <name type="scientific">marine sediment metagenome</name>
    <dbReference type="NCBI Taxonomy" id="412755"/>
    <lineage>
        <taxon>unclassified sequences</taxon>
        <taxon>metagenomes</taxon>
        <taxon>ecological metagenomes</taxon>
    </lineage>
</organism>
<protein>
    <submittedName>
        <fullName evidence="1">Uncharacterized protein</fullName>
    </submittedName>
</protein>
<accession>A0A0F9I2I5</accession>
<comment type="caution">
    <text evidence="1">The sequence shown here is derived from an EMBL/GenBank/DDBJ whole genome shotgun (WGS) entry which is preliminary data.</text>
</comment>
<evidence type="ECO:0000313" key="1">
    <source>
        <dbReference type="EMBL" id="KKL88040.1"/>
    </source>
</evidence>
<dbReference type="AlphaFoldDB" id="A0A0F9I2I5"/>
<name>A0A0F9I2I5_9ZZZZ</name>
<dbReference type="EMBL" id="LAZR01020676">
    <property type="protein sequence ID" value="KKL88040.1"/>
    <property type="molecule type" value="Genomic_DNA"/>
</dbReference>
<sequence length="200" mass="20219">MAVPHDALWHLDNFNPVVDDYKLGTELNKAQADLTTLNARLHGNAVLDVAAGLVIGTNDLTIKIANAFHYTIAGGMYLKGATDNIALSGATGLACAVSKFAAYVITVNATGAIALIKAADATSAALALAAVNAVTLPNTIAPVGIIHVQNSGGAIFTPGATGAGLGDFADDTTADTYIDFVGVSHEALGVVPTLTFATIT</sequence>